<reference evidence="1" key="1">
    <citation type="submission" date="2023-01" db="EMBL/GenBank/DDBJ databases">
        <title>Human gut microbiome strain richness.</title>
        <authorList>
            <person name="Chen-Liaw A."/>
        </authorList>
    </citation>
    <scope>NUCLEOTIDE SEQUENCE</scope>
    <source>
        <strain evidence="1">1001287st1_F4_1001285I_161205</strain>
    </source>
</reference>
<proteinExistence type="predicted"/>
<evidence type="ECO:0000313" key="1">
    <source>
        <dbReference type="EMBL" id="MDB7934465.1"/>
    </source>
</evidence>
<dbReference type="Proteomes" id="UP001211173">
    <property type="component" value="Unassembled WGS sequence"/>
</dbReference>
<sequence>MKRELCKPCAVALSCQGKTVKRTSGRCEKIICAECGRRRFGYTYEVTGRETRGEKEDKQT</sequence>
<dbReference type="AlphaFoldDB" id="A0AAW6CND4"/>
<accession>A0AAW6CND4</accession>
<protein>
    <submittedName>
        <fullName evidence="1">Uncharacterized protein</fullName>
    </submittedName>
</protein>
<comment type="caution">
    <text evidence="1">The sequence shown here is derived from an EMBL/GenBank/DDBJ whole genome shotgun (WGS) entry which is preliminary data.</text>
</comment>
<dbReference type="RefSeq" id="WP_195384090.1">
    <property type="nucleotide sequence ID" value="NZ_JADMVZ010000013.1"/>
</dbReference>
<gene>
    <name evidence="1" type="ORF">PNE06_15380</name>
</gene>
<dbReference type="EMBL" id="JAQLWV010000025">
    <property type="protein sequence ID" value="MDB7934465.1"/>
    <property type="molecule type" value="Genomic_DNA"/>
</dbReference>
<organism evidence="1 2">
    <name type="scientific">Flavonifractor plautii</name>
    <name type="common">Fusobacterium plautii</name>
    <dbReference type="NCBI Taxonomy" id="292800"/>
    <lineage>
        <taxon>Bacteria</taxon>
        <taxon>Bacillati</taxon>
        <taxon>Bacillota</taxon>
        <taxon>Clostridia</taxon>
        <taxon>Eubacteriales</taxon>
        <taxon>Oscillospiraceae</taxon>
        <taxon>Flavonifractor</taxon>
    </lineage>
</organism>
<name>A0AAW6CND4_FLAPL</name>
<evidence type="ECO:0000313" key="2">
    <source>
        <dbReference type="Proteomes" id="UP001211173"/>
    </source>
</evidence>